<organism evidence="2 3">
    <name type="scientific">Araneus ventricosus</name>
    <name type="common">Orbweaver spider</name>
    <name type="synonym">Epeira ventricosa</name>
    <dbReference type="NCBI Taxonomy" id="182803"/>
    <lineage>
        <taxon>Eukaryota</taxon>
        <taxon>Metazoa</taxon>
        <taxon>Ecdysozoa</taxon>
        <taxon>Arthropoda</taxon>
        <taxon>Chelicerata</taxon>
        <taxon>Arachnida</taxon>
        <taxon>Araneae</taxon>
        <taxon>Araneomorphae</taxon>
        <taxon>Entelegynae</taxon>
        <taxon>Araneoidea</taxon>
        <taxon>Araneidae</taxon>
        <taxon>Araneus</taxon>
    </lineage>
</organism>
<dbReference type="Pfam" id="PF01498">
    <property type="entry name" value="HTH_Tnp_Tc3_2"/>
    <property type="match status" value="1"/>
</dbReference>
<dbReference type="OrthoDB" id="9996331at2759"/>
<gene>
    <name evidence="2" type="ORF">AVEN_162794_1</name>
</gene>
<dbReference type="GO" id="GO:0006313">
    <property type="term" value="P:DNA transposition"/>
    <property type="evidence" value="ECO:0007669"/>
    <property type="project" value="InterPro"/>
</dbReference>
<name>A0A4Y2C7P4_ARAVE</name>
<dbReference type="EMBL" id="BGPR01000151">
    <property type="protein sequence ID" value="GBL99777.1"/>
    <property type="molecule type" value="Genomic_DNA"/>
</dbReference>
<evidence type="ECO:0000259" key="1">
    <source>
        <dbReference type="Pfam" id="PF01498"/>
    </source>
</evidence>
<feature type="domain" description="Transposase Tc1-like" evidence="1">
    <location>
        <begin position="24"/>
        <end position="79"/>
    </location>
</feature>
<dbReference type="InterPro" id="IPR036397">
    <property type="entry name" value="RNaseH_sf"/>
</dbReference>
<dbReference type="InterPro" id="IPR002492">
    <property type="entry name" value="Transposase_Tc1-like"/>
</dbReference>
<dbReference type="Gene3D" id="3.30.420.10">
    <property type="entry name" value="Ribonuclease H-like superfamily/Ribonuclease H"/>
    <property type="match status" value="1"/>
</dbReference>
<dbReference type="AlphaFoldDB" id="A0A4Y2C7P4"/>
<evidence type="ECO:0000313" key="3">
    <source>
        <dbReference type="Proteomes" id="UP000499080"/>
    </source>
</evidence>
<dbReference type="Proteomes" id="UP000499080">
    <property type="component" value="Unassembled WGS sequence"/>
</dbReference>
<sequence>MRHQRKRILDTVPLSKAKSVPAVTQLTAQYNAGPSASVSEHTVQWTLLDMGLCGRCPTCVPLLTKYHRQLRQQWARERRDWTMNEWERVVWSDKSQFLIHHIDGRVRVRHLQANSCSPLVEQVIHRLVVVVLCFGVRSHGRLWVP</sequence>
<reference evidence="2 3" key="1">
    <citation type="journal article" date="2019" name="Sci. Rep.">
        <title>Orb-weaving spider Araneus ventricosus genome elucidates the spidroin gene catalogue.</title>
        <authorList>
            <person name="Kono N."/>
            <person name="Nakamura H."/>
            <person name="Ohtoshi R."/>
            <person name="Moran D.A.P."/>
            <person name="Shinohara A."/>
            <person name="Yoshida Y."/>
            <person name="Fujiwara M."/>
            <person name="Mori M."/>
            <person name="Tomita M."/>
            <person name="Arakawa K."/>
        </authorList>
    </citation>
    <scope>NUCLEOTIDE SEQUENCE [LARGE SCALE GENOMIC DNA]</scope>
</reference>
<proteinExistence type="predicted"/>
<dbReference type="GO" id="GO:0015074">
    <property type="term" value="P:DNA integration"/>
    <property type="evidence" value="ECO:0007669"/>
    <property type="project" value="InterPro"/>
</dbReference>
<comment type="caution">
    <text evidence="2">The sequence shown here is derived from an EMBL/GenBank/DDBJ whole genome shotgun (WGS) entry which is preliminary data.</text>
</comment>
<keyword evidence="3" id="KW-1185">Reference proteome</keyword>
<evidence type="ECO:0000313" key="2">
    <source>
        <dbReference type="EMBL" id="GBL99777.1"/>
    </source>
</evidence>
<protein>
    <recommendedName>
        <fullName evidence="1">Transposase Tc1-like domain-containing protein</fullName>
    </recommendedName>
</protein>
<dbReference type="GO" id="GO:0003677">
    <property type="term" value="F:DNA binding"/>
    <property type="evidence" value="ECO:0007669"/>
    <property type="project" value="InterPro"/>
</dbReference>
<accession>A0A4Y2C7P4</accession>